<reference evidence="1 2" key="1">
    <citation type="submission" date="2019-08" db="EMBL/GenBank/DDBJ databases">
        <authorList>
            <person name="Peeters C."/>
        </authorList>
    </citation>
    <scope>NUCLEOTIDE SEQUENCE [LARGE SCALE GENOMIC DNA]</scope>
    <source>
        <strain evidence="1 2">LMG 31108</strain>
    </source>
</reference>
<dbReference type="OrthoDB" id="8689481at2"/>
<evidence type="ECO:0000313" key="1">
    <source>
        <dbReference type="EMBL" id="VVE54431.1"/>
    </source>
</evidence>
<evidence type="ECO:0000313" key="2">
    <source>
        <dbReference type="Proteomes" id="UP000406256"/>
    </source>
</evidence>
<accession>A0A5E4YZP3</accession>
<keyword evidence="2" id="KW-1185">Reference proteome</keyword>
<sequence>MTAVAPIRAWDECDPQLRDAIGSLSTAWGSYSAQSRRYPIFKLLRELIDPAWANLCSRYEALNAQTLNIAWMRHRLKAMTLAEQTRFSGLGGTTSLSIIAQCCGLTALDQFLQEVAREAMKKSADGKLGRLEQSLDSLREVAIRCRGKTTKRRSLGKFGRVDLLHGMSTCRSCAQPTELAAHLTEAHGAPPEGSRLSSIYCETHSPQKAGSSATRAKYKQAKRTQKSFETELKRLEHQYWGHAATMRAEHPSPIIDEFFHRLSALKRLSIDDEGGTLATETEVRLRSEARKLVDRRMSDRKKEIVVLLANGKNQPEIAVALGLGSRQAISKALQTIHLDYRFDIN</sequence>
<gene>
    <name evidence="1" type="ORF">PAN31108_04933</name>
</gene>
<dbReference type="EMBL" id="CABPSB010000029">
    <property type="protein sequence ID" value="VVE54431.1"/>
    <property type="molecule type" value="Genomic_DNA"/>
</dbReference>
<proteinExistence type="predicted"/>
<dbReference type="AlphaFoldDB" id="A0A5E4YZP3"/>
<organism evidence="1 2">
    <name type="scientific">Pandoraea anhela</name>
    <dbReference type="NCBI Taxonomy" id="2508295"/>
    <lineage>
        <taxon>Bacteria</taxon>
        <taxon>Pseudomonadati</taxon>
        <taxon>Pseudomonadota</taxon>
        <taxon>Betaproteobacteria</taxon>
        <taxon>Burkholderiales</taxon>
        <taxon>Burkholderiaceae</taxon>
        <taxon>Pandoraea</taxon>
    </lineage>
</organism>
<protein>
    <submittedName>
        <fullName evidence="1">LuxR family transcriptional regulator</fullName>
    </submittedName>
</protein>
<name>A0A5E4YZP3_9BURK</name>
<dbReference type="RefSeq" id="WP_150671387.1">
    <property type="nucleotide sequence ID" value="NZ_CABPSB010000029.1"/>
</dbReference>
<dbReference type="Proteomes" id="UP000406256">
    <property type="component" value="Unassembled WGS sequence"/>
</dbReference>